<evidence type="ECO:0000313" key="1">
    <source>
        <dbReference type="EMBL" id="CDF40358.1"/>
    </source>
</evidence>
<protein>
    <submittedName>
        <fullName evidence="1">Uncharacterized protein</fullName>
    </submittedName>
</protein>
<name>R7QRI2_CHOCR</name>
<keyword evidence="2" id="KW-1185">Reference proteome</keyword>
<evidence type="ECO:0000313" key="2">
    <source>
        <dbReference type="Proteomes" id="UP000012073"/>
    </source>
</evidence>
<dbReference type="Gramene" id="CDF40358">
    <property type="protein sequence ID" value="CDF40358"/>
    <property type="gene ID" value="CHC_T00000725001"/>
</dbReference>
<accession>R7QRI2</accession>
<organism evidence="1 2">
    <name type="scientific">Chondrus crispus</name>
    <name type="common">Carrageen Irish moss</name>
    <name type="synonym">Polymorpha crispa</name>
    <dbReference type="NCBI Taxonomy" id="2769"/>
    <lineage>
        <taxon>Eukaryota</taxon>
        <taxon>Rhodophyta</taxon>
        <taxon>Florideophyceae</taxon>
        <taxon>Rhodymeniophycidae</taxon>
        <taxon>Gigartinales</taxon>
        <taxon>Gigartinaceae</taxon>
        <taxon>Chondrus</taxon>
    </lineage>
</organism>
<dbReference type="GeneID" id="17318369"/>
<sequence length="75" mass="8633">MHMLNKTSELLNLHGIRLVQAPIYTIYDEQFGKGRKSICPHILGTATPRYRHLLVGHHSHRLGHCSCDQTLLQLY</sequence>
<dbReference type="Proteomes" id="UP000012073">
    <property type="component" value="Unassembled WGS sequence"/>
</dbReference>
<gene>
    <name evidence="1" type="ORF">CHC_T00000725001</name>
</gene>
<dbReference type="KEGG" id="ccp:CHC_T00000725001"/>
<dbReference type="RefSeq" id="XP_005710652.1">
    <property type="nucleotide sequence ID" value="XM_005710595.1"/>
</dbReference>
<dbReference type="EMBL" id="HG002160">
    <property type="protein sequence ID" value="CDF40358.1"/>
    <property type="molecule type" value="Genomic_DNA"/>
</dbReference>
<reference evidence="2" key="1">
    <citation type="journal article" date="2013" name="Proc. Natl. Acad. Sci. U.S.A.">
        <title>Genome structure and metabolic features in the red seaweed Chondrus crispus shed light on evolution of the Archaeplastida.</title>
        <authorList>
            <person name="Collen J."/>
            <person name="Porcel B."/>
            <person name="Carre W."/>
            <person name="Ball S.G."/>
            <person name="Chaparro C."/>
            <person name="Tonon T."/>
            <person name="Barbeyron T."/>
            <person name="Michel G."/>
            <person name="Noel B."/>
            <person name="Valentin K."/>
            <person name="Elias M."/>
            <person name="Artiguenave F."/>
            <person name="Arun A."/>
            <person name="Aury J.M."/>
            <person name="Barbosa-Neto J.F."/>
            <person name="Bothwell J.H."/>
            <person name="Bouget F.Y."/>
            <person name="Brillet L."/>
            <person name="Cabello-Hurtado F."/>
            <person name="Capella-Gutierrez S."/>
            <person name="Charrier B."/>
            <person name="Cladiere L."/>
            <person name="Cock J.M."/>
            <person name="Coelho S.M."/>
            <person name="Colleoni C."/>
            <person name="Czjzek M."/>
            <person name="Da Silva C."/>
            <person name="Delage L."/>
            <person name="Denoeud F."/>
            <person name="Deschamps P."/>
            <person name="Dittami S.M."/>
            <person name="Gabaldon T."/>
            <person name="Gachon C.M."/>
            <person name="Groisillier A."/>
            <person name="Herve C."/>
            <person name="Jabbari K."/>
            <person name="Katinka M."/>
            <person name="Kloareg B."/>
            <person name="Kowalczyk N."/>
            <person name="Labadie K."/>
            <person name="Leblanc C."/>
            <person name="Lopez P.J."/>
            <person name="McLachlan D.H."/>
            <person name="Meslet-Cladiere L."/>
            <person name="Moustafa A."/>
            <person name="Nehr Z."/>
            <person name="Nyvall Collen P."/>
            <person name="Panaud O."/>
            <person name="Partensky F."/>
            <person name="Poulain J."/>
            <person name="Rensing S.A."/>
            <person name="Rousvoal S."/>
            <person name="Samson G."/>
            <person name="Symeonidi A."/>
            <person name="Weissenbach J."/>
            <person name="Zambounis A."/>
            <person name="Wincker P."/>
            <person name="Boyen C."/>
        </authorList>
    </citation>
    <scope>NUCLEOTIDE SEQUENCE [LARGE SCALE GENOMIC DNA]</scope>
    <source>
        <strain evidence="2">cv. Stackhouse</strain>
    </source>
</reference>
<dbReference type="AlphaFoldDB" id="R7QRI2"/>
<proteinExistence type="predicted"/>